<feature type="region of interest" description="Disordered" evidence="1">
    <location>
        <begin position="134"/>
        <end position="168"/>
    </location>
</feature>
<accession>B0D3B7</accession>
<sequence length="168" mass="17562">MAGTKRAAEEAGSTERVSKAAKTSSSPKGKGKKGGAKKGAKAAIPASAFKAKALPLHVNITHTPPSIVTTEDADTVAPEDVGLIGTLTLVPSTFSTGSYGWKGSKRITVELQGSETGEHGKEKVHVMLNINATVMGSKQAEGETEGAKEPEKDEEETKEGEEDEEKEE</sequence>
<evidence type="ECO:0000313" key="3">
    <source>
        <dbReference type="Proteomes" id="UP000001194"/>
    </source>
</evidence>
<dbReference type="EMBL" id="DS547096">
    <property type="protein sequence ID" value="EDR11254.1"/>
    <property type="molecule type" value="Genomic_DNA"/>
</dbReference>
<dbReference type="Proteomes" id="UP000001194">
    <property type="component" value="Unassembled WGS sequence"/>
</dbReference>
<dbReference type="OrthoDB" id="2497589at2759"/>
<feature type="compositionally biased region" description="Basic residues" evidence="1">
    <location>
        <begin position="29"/>
        <end position="40"/>
    </location>
</feature>
<reference evidence="2 3" key="1">
    <citation type="journal article" date="2008" name="Nature">
        <title>The genome of Laccaria bicolor provides insights into mycorrhizal symbiosis.</title>
        <authorList>
            <person name="Martin F."/>
            <person name="Aerts A."/>
            <person name="Ahren D."/>
            <person name="Brun A."/>
            <person name="Danchin E.G.J."/>
            <person name="Duchaussoy F."/>
            <person name="Gibon J."/>
            <person name="Kohler A."/>
            <person name="Lindquist E."/>
            <person name="Pereda V."/>
            <person name="Salamov A."/>
            <person name="Shapiro H.J."/>
            <person name="Wuyts J."/>
            <person name="Blaudez D."/>
            <person name="Buee M."/>
            <person name="Brokstein P."/>
            <person name="Canbaeck B."/>
            <person name="Cohen D."/>
            <person name="Courty P.E."/>
            <person name="Coutinho P.M."/>
            <person name="Delaruelle C."/>
            <person name="Detter J.C."/>
            <person name="Deveau A."/>
            <person name="DiFazio S."/>
            <person name="Duplessis S."/>
            <person name="Fraissinet-Tachet L."/>
            <person name="Lucic E."/>
            <person name="Frey-Klett P."/>
            <person name="Fourrey C."/>
            <person name="Feussner I."/>
            <person name="Gay G."/>
            <person name="Grimwood J."/>
            <person name="Hoegger P.J."/>
            <person name="Jain P."/>
            <person name="Kilaru S."/>
            <person name="Labbe J."/>
            <person name="Lin Y.C."/>
            <person name="Legue V."/>
            <person name="Le Tacon F."/>
            <person name="Marmeisse R."/>
            <person name="Melayah D."/>
            <person name="Montanini B."/>
            <person name="Muratet M."/>
            <person name="Nehls U."/>
            <person name="Niculita-Hirzel H."/>
            <person name="Oudot-Le Secq M.P."/>
            <person name="Peter M."/>
            <person name="Quesneville H."/>
            <person name="Rajashekar B."/>
            <person name="Reich M."/>
            <person name="Rouhier N."/>
            <person name="Schmutz J."/>
            <person name="Yin T."/>
            <person name="Chalot M."/>
            <person name="Henrissat B."/>
            <person name="Kuees U."/>
            <person name="Lucas S."/>
            <person name="Van de Peer Y."/>
            <person name="Podila G.K."/>
            <person name="Polle A."/>
            <person name="Pukkila P.J."/>
            <person name="Richardson P.M."/>
            <person name="Rouze P."/>
            <person name="Sanders I.R."/>
            <person name="Stajich J.E."/>
            <person name="Tunlid A."/>
            <person name="Tuskan G."/>
            <person name="Grigoriev I.V."/>
        </authorList>
    </citation>
    <scope>NUCLEOTIDE SEQUENCE [LARGE SCALE GENOMIC DNA]</scope>
    <source>
        <strain evidence="3">S238N-H82 / ATCC MYA-4686</strain>
    </source>
</reference>
<dbReference type="KEGG" id="lbc:LACBIDRAFT_315844"/>
<organism evidence="3">
    <name type="scientific">Laccaria bicolor (strain S238N-H82 / ATCC MYA-4686)</name>
    <name type="common">Bicoloured deceiver</name>
    <name type="synonym">Laccaria laccata var. bicolor</name>
    <dbReference type="NCBI Taxonomy" id="486041"/>
    <lineage>
        <taxon>Eukaryota</taxon>
        <taxon>Fungi</taxon>
        <taxon>Dikarya</taxon>
        <taxon>Basidiomycota</taxon>
        <taxon>Agaricomycotina</taxon>
        <taxon>Agaricomycetes</taxon>
        <taxon>Agaricomycetidae</taxon>
        <taxon>Agaricales</taxon>
        <taxon>Agaricineae</taxon>
        <taxon>Hydnangiaceae</taxon>
        <taxon>Laccaria</taxon>
    </lineage>
</organism>
<dbReference type="InParanoid" id="B0D3B7"/>
<dbReference type="GeneID" id="6074225"/>
<feature type="compositionally biased region" description="Acidic residues" evidence="1">
    <location>
        <begin position="152"/>
        <end position="168"/>
    </location>
</feature>
<dbReference type="AlphaFoldDB" id="B0D3B7"/>
<dbReference type="HOGENOM" id="CLU_100697_0_0_1"/>
<evidence type="ECO:0000313" key="2">
    <source>
        <dbReference type="EMBL" id="EDR11254.1"/>
    </source>
</evidence>
<proteinExistence type="predicted"/>
<name>B0D3B7_LACBS</name>
<keyword evidence="3" id="KW-1185">Reference proteome</keyword>
<dbReference type="RefSeq" id="XP_001878555.1">
    <property type="nucleotide sequence ID" value="XM_001878520.1"/>
</dbReference>
<gene>
    <name evidence="2" type="ORF">LACBIDRAFT_315844</name>
</gene>
<protein>
    <submittedName>
        <fullName evidence="2">Predicted protein</fullName>
    </submittedName>
</protein>
<feature type="region of interest" description="Disordered" evidence="1">
    <location>
        <begin position="1"/>
        <end position="42"/>
    </location>
</feature>
<evidence type="ECO:0000256" key="1">
    <source>
        <dbReference type="SAM" id="MobiDB-lite"/>
    </source>
</evidence>